<dbReference type="EMBL" id="AGYR01000079">
    <property type="protein sequence ID" value="ENZ05419.1"/>
    <property type="molecule type" value="Genomic_DNA"/>
</dbReference>
<comment type="caution">
    <text evidence="2">The sequence shown here is derived from an EMBL/GenBank/DDBJ whole genome shotgun (WGS) entry which is preliminary data.</text>
</comment>
<dbReference type="InterPro" id="IPR011010">
    <property type="entry name" value="DNA_brk_join_enz"/>
</dbReference>
<reference evidence="2 3" key="1">
    <citation type="submission" date="2013-01" db="EMBL/GenBank/DDBJ databases">
        <title>The Genome Sequence of Clostridium clostridioforme 90A8.</title>
        <authorList>
            <consortium name="The Broad Institute Genome Sequencing Platform"/>
            <person name="Earl A."/>
            <person name="Ward D."/>
            <person name="Feldgarden M."/>
            <person name="Gevers D."/>
            <person name="Courvalin P."/>
            <person name="Lambert T."/>
            <person name="Walker B."/>
            <person name="Young S.K."/>
            <person name="Zeng Q."/>
            <person name="Gargeya S."/>
            <person name="Fitzgerald M."/>
            <person name="Haas B."/>
            <person name="Abouelleil A."/>
            <person name="Alvarado L."/>
            <person name="Arachchi H.M."/>
            <person name="Berlin A.M."/>
            <person name="Chapman S.B."/>
            <person name="Dewar J."/>
            <person name="Goldberg J."/>
            <person name="Griggs A."/>
            <person name="Gujja S."/>
            <person name="Hansen M."/>
            <person name="Howarth C."/>
            <person name="Imamovic A."/>
            <person name="Larimer J."/>
            <person name="McCowan C."/>
            <person name="Murphy C."/>
            <person name="Neiman D."/>
            <person name="Pearson M."/>
            <person name="Priest M."/>
            <person name="Roberts A."/>
            <person name="Saif S."/>
            <person name="Shea T."/>
            <person name="Sisk P."/>
            <person name="Sykes S."/>
            <person name="Wortman J."/>
            <person name="Nusbaum C."/>
            <person name="Birren B."/>
        </authorList>
    </citation>
    <scope>NUCLEOTIDE SEQUENCE [LARGE SCALE GENOMIC DNA]</scope>
    <source>
        <strain evidence="2 3">90A8</strain>
    </source>
</reference>
<dbReference type="HOGENOM" id="CLU_2952148_0_0_9"/>
<gene>
    <name evidence="2" type="ORF">HMPREF1090_05633</name>
</gene>
<protein>
    <recommendedName>
        <fullName evidence="4">Tyr recombinase domain-containing protein</fullName>
    </recommendedName>
</protein>
<accession>A0A0E2H2B9</accession>
<dbReference type="Gene3D" id="1.10.443.10">
    <property type="entry name" value="Intergrase catalytic core"/>
    <property type="match status" value="1"/>
</dbReference>
<sequence length="59" mass="6657">MHLTEADANPFFIRDFLRHADIKTTGIYAKASVKMKKAALDKLNNSKQDPLPIQADDKN</sequence>
<dbReference type="GO" id="GO:0003677">
    <property type="term" value="F:DNA binding"/>
    <property type="evidence" value="ECO:0007669"/>
    <property type="project" value="InterPro"/>
</dbReference>
<evidence type="ECO:0000313" key="3">
    <source>
        <dbReference type="Proteomes" id="UP000013085"/>
    </source>
</evidence>
<dbReference type="GO" id="GO:0015074">
    <property type="term" value="P:DNA integration"/>
    <property type="evidence" value="ECO:0007669"/>
    <property type="project" value="InterPro"/>
</dbReference>
<dbReference type="AlphaFoldDB" id="A0A0E2H2B9"/>
<dbReference type="GO" id="GO:0006310">
    <property type="term" value="P:DNA recombination"/>
    <property type="evidence" value="ECO:0007669"/>
    <property type="project" value="UniProtKB-KW"/>
</dbReference>
<proteinExistence type="predicted"/>
<dbReference type="PATRIC" id="fig|999408.3.peg.6037"/>
<evidence type="ECO:0000313" key="2">
    <source>
        <dbReference type="EMBL" id="ENZ05419.1"/>
    </source>
</evidence>
<keyword evidence="1" id="KW-0233">DNA recombination</keyword>
<evidence type="ECO:0000256" key="1">
    <source>
        <dbReference type="ARBA" id="ARBA00023172"/>
    </source>
</evidence>
<dbReference type="Proteomes" id="UP000013085">
    <property type="component" value="Unassembled WGS sequence"/>
</dbReference>
<dbReference type="InterPro" id="IPR013762">
    <property type="entry name" value="Integrase-like_cat_sf"/>
</dbReference>
<evidence type="ECO:0008006" key="4">
    <source>
        <dbReference type="Google" id="ProtNLM"/>
    </source>
</evidence>
<name>A0A0E2H2B9_9FIRM</name>
<dbReference type="SUPFAM" id="SSF56349">
    <property type="entry name" value="DNA breaking-rejoining enzymes"/>
    <property type="match status" value="1"/>
</dbReference>
<organism evidence="2 3">
    <name type="scientific">[Clostridium] clostridioforme 90A8</name>
    <dbReference type="NCBI Taxonomy" id="999408"/>
    <lineage>
        <taxon>Bacteria</taxon>
        <taxon>Bacillati</taxon>
        <taxon>Bacillota</taxon>
        <taxon>Clostridia</taxon>
        <taxon>Lachnospirales</taxon>
        <taxon>Lachnospiraceae</taxon>
        <taxon>Enterocloster</taxon>
    </lineage>
</organism>